<comment type="caution">
    <text evidence="3">The sequence shown here is derived from an EMBL/GenBank/DDBJ whole genome shotgun (WGS) entry which is preliminary data.</text>
</comment>
<dbReference type="EMBL" id="CALNXK010000025">
    <property type="protein sequence ID" value="CAH3113112.1"/>
    <property type="molecule type" value="Genomic_DNA"/>
</dbReference>
<dbReference type="SMART" id="SM00442">
    <property type="entry name" value="FGF"/>
    <property type="match status" value="1"/>
</dbReference>
<evidence type="ECO:0000313" key="3">
    <source>
        <dbReference type="EMBL" id="CAH3113112.1"/>
    </source>
</evidence>
<organism evidence="3 4">
    <name type="scientific">Porites lobata</name>
    <dbReference type="NCBI Taxonomy" id="104759"/>
    <lineage>
        <taxon>Eukaryota</taxon>
        <taxon>Metazoa</taxon>
        <taxon>Cnidaria</taxon>
        <taxon>Anthozoa</taxon>
        <taxon>Hexacorallia</taxon>
        <taxon>Scleractinia</taxon>
        <taxon>Fungiina</taxon>
        <taxon>Poritidae</taxon>
        <taxon>Porites</taxon>
    </lineage>
</organism>
<protein>
    <recommendedName>
        <fullName evidence="2">Fibroblast growth factor</fullName>
        <shortName evidence="2">FGF</shortName>
    </recommendedName>
</protein>
<dbReference type="Proteomes" id="UP001159405">
    <property type="component" value="Unassembled WGS sequence"/>
</dbReference>
<gene>
    <name evidence="3" type="ORF">PLOB_00021322</name>
</gene>
<sequence>MTSMKVLLYSRWGYFLQIDGQQRIRGVRTKDDFCDLELKTVDFGKVTIRGEKTKAYVAVNAQGELCVAESTNPSCVWTEIQHLDGYNYYQSDLHSKFYMGLKRIGVPKNGDKSGLGQVGCGFLSKPIT</sequence>
<dbReference type="Pfam" id="PF00167">
    <property type="entry name" value="FGF"/>
    <property type="match status" value="1"/>
</dbReference>
<dbReference type="SUPFAM" id="SSF50353">
    <property type="entry name" value="Cytokine"/>
    <property type="match status" value="1"/>
</dbReference>
<comment type="similarity">
    <text evidence="1 2">Belongs to the heparin-binding growth factors family.</text>
</comment>
<evidence type="ECO:0000256" key="2">
    <source>
        <dbReference type="RuleBase" id="RU049442"/>
    </source>
</evidence>
<dbReference type="InterPro" id="IPR008996">
    <property type="entry name" value="IL1/FGF"/>
</dbReference>
<dbReference type="Gene3D" id="2.80.10.50">
    <property type="match status" value="1"/>
</dbReference>
<dbReference type="InterPro" id="IPR056378">
    <property type="entry name" value="Let-756-like_FGF"/>
</dbReference>
<reference evidence="3 4" key="1">
    <citation type="submission" date="2022-05" db="EMBL/GenBank/DDBJ databases">
        <authorList>
            <consortium name="Genoscope - CEA"/>
            <person name="William W."/>
        </authorList>
    </citation>
    <scope>NUCLEOTIDE SEQUENCE [LARGE SCALE GENOMIC DNA]</scope>
</reference>
<name>A0ABN8NMJ4_9CNID</name>
<dbReference type="PRINTS" id="PR00263">
    <property type="entry name" value="HBGFFGF"/>
</dbReference>
<dbReference type="PANTHER" id="PTHR11486">
    <property type="entry name" value="FIBROBLAST GROWTH FACTOR"/>
    <property type="match status" value="1"/>
</dbReference>
<accession>A0ABN8NMJ4</accession>
<evidence type="ECO:0000256" key="1">
    <source>
        <dbReference type="ARBA" id="ARBA00007936"/>
    </source>
</evidence>
<evidence type="ECO:0000313" key="4">
    <source>
        <dbReference type="Proteomes" id="UP001159405"/>
    </source>
</evidence>
<proteinExistence type="inferred from homology"/>
<keyword evidence="4" id="KW-1185">Reference proteome</keyword>
<dbReference type="CDD" id="cd00058">
    <property type="entry name" value="beta-trefoil_FGF"/>
    <property type="match status" value="1"/>
</dbReference>
<dbReference type="InterPro" id="IPR002209">
    <property type="entry name" value="Fibroblast_GF_fam"/>
</dbReference>